<feature type="compositionally biased region" description="Basic and acidic residues" evidence="2">
    <location>
        <begin position="186"/>
        <end position="197"/>
    </location>
</feature>
<sequence>MASDTNGIRISSEEATRKRQDENKEFDINDRDNLKVRLLYVNDSDMLRMEMNRLRTELDGLRKELENEHHSVARALQANNHLAARLVGTQAAQDVLISELKKQTQTEPKKQTQTVEDILATDQVITNIEETLKRLARRKSRETTQRERDLQDDNSFLIYMANELNCNLQSLYDSYEELQQERERISLEGSPHMKEGTDEVDSSSNGGPEKKGVEYMTCLSIGGKQVDVPDCGDPGRLEMGTGEVETTLEITAYGTITGRTQNTQIRNLLIGLSSRLLFDKDDQSWIQNLESLKRVEEEIFEQEQITPACSVVSELLELEEYRRWNNNLEQLLKNYFLDESLTRSEKIEDEEISWIQQQQRTLEAFLKRGYEELLAKRREVGDLQEKNEGVQETLATLQDSLRDQQTKSKELEDRLTTHREAEEERHKNFVQKAREKTDALKKKLQDLTTKYSAKSEELRSSRQEIARLQKSGQESANLVDSLRDQIETMEETYSSLQTRYDQLDADLNEQEVKARNMETAAKEKQSKQNQELKKLREQIKTLRSDQEQTVSRSRHNTLEAAYEVEKVRTYFEQLPRC</sequence>
<dbReference type="EMBL" id="MU807143">
    <property type="protein sequence ID" value="KAJ3831953.1"/>
    <property type="molecule type" value="Genomic_DNA"/>
</dbReference>
<keyword evidence="4" id="KW-1185">Reference proteome</keyword>
<reference evidence="3" key="1">
    <citation type="submission" date="2022-08" db="EMBL/GenBank/DDBJ databases">
        <authorList>
            <consortium name="DOE Joint Genome Institute"/>
            <person name="Min B."/>
            <person name="Riley R."/>
            <person name="Sierra-Patev S."/>
            <person name="Naranjo-Ortiz M."/>
            <person name="Looney B."/>
            <person name="Konkel Z."/>
            <person name="Slot J.C."/>
            <person name="Sakamoto Y."/>
            <person name="Steenwyk J.L."/>
            <person name="Rokas A."/>
            <person name="Carro J."/>
            <person name="Camarero S."/>
            <person name="Ferreira P."/>
            <person name="Molpeceres G."/>
            <person name="Ruiz-Duenas F.J."/>
            <person name="Serrano A."/>
            <person name="Henrissat B."/>
            <person name="Drula E."/>
            <person name="Hughes K.W."/>
            <person name="Mata J.L."/>
            <person name="Ishikawa N.K."/>
            <person name="Vargas-Isla R."/>
            <person name="Ushijima S."/>
            <person name="Smith C.A."/>
            <person name="Ahrendt S."/>
            <person name="Andreopoulos W."/>
            <person name="He G."/>
            <person name="Labutti K."/>
            <person name="Lipzen A."/>
            <person name="Ng V."/>
            <person name="Sandor L."/>
            <person name="Barry K."/>
            <person name="Martinez A.T."/>
            <person name="Xiao Y."/>
            <person name="Gibbons J.G."/>
            <person name="Terashima K."/>
            <person name="Hibbett D.S."/>
            <person name="Grigoriev I.V."/>
        </authorList>
    </citation>
    <scope>NUCLEOTIDE SEQUENCE</scope>
    <source>
        <strain evidence="3">TFB9207</strain>
    </source>
</reference>
<gene>
    <name evidence="3" type="ORF">F5878DRAFT_667017</name>
</gene>
<name>A0AA38NWK0_9AGAR</name>
<feature type="region of interest" description="Disordered" evidence="2">
    <location>
        <begin position="186"/>
        <end position="209"/>
    </location>
</feature>
<accession>A0AA38NWK0</accession>
<protein>
    <submittedName>
        <fullName evidence="3">Uncharacterized protein</fullName>
    </submittedName>
</protein>
<evidence type="ECO:0000313" key="4">
    <source>
        <dbReference type="Proteomes" id="UP001163846"/>
    </source>
</evidence>
<comment type="caution">
    <text evidence="3">The sequence shown here is derived from an EMBL/GenBank/DDBJ whole genome shotgun (WGS) entry which is preliminary data.</text>
</comment>
<feature type="coiled-coil region" evidence="1">
    <location>
        <begin position="44"/>
        <end position="71"/>
    </location>
</feature>
<keyword evidence="1" id="KW-0175">Coiled coil</keyword>
<feature type="region of interest" description="Disordered" evidence="2">
    <location>
        <begin position="398"/>
        <end position="434"/>
    </location>
</feature>
<evidence type="ECO:0000256" key="2">
    <source>
        <dbReference type="SAM" id="MobiDB-lite"/>
    </source>
</evidence>
<organism evidence="3 4">
    <name type="scientific">Lentinula raphanica</name>
    <dbReference type="NCBI Taxonomy" id="153919"/>
    <lineage>
        <taxon>Eukaryota</taxon>
        <taxon>Fungi</taxon>
        <taxon>Dikarya</taxon>
        <taxon>Basidiomycota</taxon>
        <taxon>Agaricomycotina</taxon>
        <taxon>Agaricomycetes</taxon>
        <taxon>Agaricomycetidae</taxon>
        <taxon>Agaricales</taxon>
        <taxon>Marasmiineae</taxon>
        <taxon>Omphalotaceae</taxon>
        <taxon>Lentinula</taxon>
    </lineage>
</organism>
<evidence type="ECO:0000313" key="3">
    <source>
        <dbReference type="EMBL" id="KAJ3831953.1"/>
    </source>
</evidence>
<proteinExistence type="predicted"/>
<feature type="compositionally biased region" description="Basic and acidic residues" evidence="2">
    <location>
        <begin position="11"/>
        <end position="24"/>
    </location>
</feature>
<feature type="region of interest" description="Disordered" evidence="2">
    <location>
        <begin position="1"/>
        <end position="24"/>
    </location>
</feature>
<dbReference type="Proteomes" id="UP001163846">
    <property type="component" value="Unassembled WGS sequence"/>
</dbReference>
<dbReference type="AlphaFoldDB" id="A0AA38NWK0"/>
<feature type="compositionally biased region" description="Basic and acidic residues" evidence="2">
    <location>
        <begin position="400"/>
        <end position="434"/>
    </location>
</feature>
<evidence type="ECO:0000256" key="1">
    <source>
        <dbReference type="SAM" id="Coils"/>
    </source>
</evidence>